<dbReference type="SMART" id="SM00354">
    <property type="entry name" value="HTH_LACI"/>
    <property type="match status" value="1"/>
</dbReference>
<dbReference type="PROSITE" id="PS50932">
    <property type="entry name" value="HTH_LACI_2"/>
    <property type="match status" value="1"/>
</dbReference>
<keyword evidence="7" id="KW-1185">Reference proteome</keyword>
<dbReference type="EMBL" id="RBIN01000008">
    <property type="protein sequence ID" value="RKQ96887.1"/>
    <property type="molecule type" value="Genomic_DNA"/>
</dbReference>
<dbReference type="Proteomes" id="UP000281975">
    <property type="component" value="Unassembled WGS sequence"/>
</dbReference>
<keyword evidence="3" id="KW-0238">DNA-binding</keyword>
<accession>A0A420WTN0</accession>
<evidence type="ECO:0000256" key="2">
    <source>
        <dbReference type="ARBA" id="ARBA00023015"/>
    </source>
</evidence>
<dbReference type="GO" id="GO:0055085">
    <property type="term" value="P:transmembrane transport"/>
    <property type="evidence" value="ECO:0007669"/>
    <property type="project" value="UniProtKB-ARBA"/>
</dbReference>
<dbReference type="OrthoDB" id="5681588at2"/>
<keyword evidence="2" id="KW-0805">Transcription regulation</keyword>
<dbReference type="Pfam" id="PF13407">
    <property type="entry name" value="Peripla_BP_4"/>
    <property type="match status" value="1"/>
</dbReference>
<keyword evidence="1" id="KW-0678">Repressor</keyword>
<protein>
    <submittedName>
        <fullName evidence="6">LacI family transcriptional regulator</fullName>
    </submittedName>
</protein>
<dbReference type="InterPro" id="IPR025997">
    <property type="entry name" value="SBP_2_dom"/>
</dbReference>
<dbReference type="Gene3D" id="1.10.260.40">
    <property type="entry name" value="lambda repressor-like DNA-binding domains"/>
    <property type="match status" value="1"/>
</dbReference>
<dbReference type="Gene3D" id="3.40.50.2300">
    <property type="match status" value="2"/>
</dbReference>
<evidence type="ECO:0000313" key="7">
    <source>
        <dbReference type="Proteomes" id="UP000281975"/>
    </source>
</evidence>
<evidence type="ECO:0000313" key="6">
    <source>
        <dbReference type="EMBL" id="RKQ96887.1"/>
    </source>
</evidence>
<dbReference type="Pfam" id="PF00356">
    <property type="entry name" value="LacI"/>
    <property type="match status" value="1"/>
</dbReference>
<dbReference type="SUPFAM" id="SSF47413">
    <property type="entry name" value="lambda repressor-like DNA-binding domains"/>
    <property type="match status" value="1"/>
</dbReference>
<dbReference type="InterPro" id="IPR000843">
    <property type="entry name" value="HTH_LacI"/>
</dbReference>
<dbReference type="CDD" id="cd06267">
    <property type="entry name" value="PBP1_LacI_sugar_binding-like"/>
    <property type="match status" value="1"/>
</dbReference>
<dbReference type="RefSeq" id="WP_121173665.1">
    <property type="nucleotide sequence ID" value="NZ_RBIN01000008.1"/>
</dbReference>
<dbReference type="GO" id="GO:0003700">
    <property type="term" value="F:DNA-binding transcription factor activity"/>
    <property type="evidence" value="ECO:0007669"/>
    <property type="project" value="TreeGrafter"/>
</dbReference>
<dbReference type="PANTHER" id="PTHR30146">
    <property type="entry name" value="LACI-RELATED TRANSCRIPTIONAL REPRESSOR"/>
    <property type="match status" value="1"/>
</dbReference>
<proteinExistence type="predicted"/>
<evidence type="ECO:0000256" key="3">
    <source>
        <dbReference type="ARBA" id="ARBA00023125"/>
    </source>
</evidence>
<dbReference type="CDD" id="cd01392">
    <property type="entry name" value="HTH_LacI"/>
    <property type="match status" value="1"/>
</dbReference>
<name>A0A420WTN0_9GAMM</name>
<dbReference type="AlphaFoldDB" id="A0A420WTN0"/>
<evidence type="ECO:0000256" key="4">
    <source>
        <dbReference type="ARBA" id="ARBA00023163"/>
    </source>
</evidence>
<dbReference type="SUPFAM" id="SSF53822">
    <property type="entry name" value="Periplasmic binding protein-like I"/>
    <property type="match status" value="1"/>
</dbReference>
<dbReference type="PANTHER" id="PTHR30146:SF151">
    <property type="entry name" value="HTH-TYPE TRANSCRIPTIONAL REPRESSOR CYTR"/>
    <property type="match status" value="1"/>
</dbReference>
<feature type="domain" description="HTH lacI-type" evidence="5">
    <location>
        <begin position="7"/>
        <end position="61"/>
    </location>
</feature>
<reference evidence="6 7" key="1">
    <citation type="submission" date="2018-10" db="EMBL/GenBank/DDBJ databases">
        <title>Genomic Encyclopedia of Type Strains, Phase IV (KMG-IV): sequencing the most valuable type-strain genomes for metagenomic binning, comparative biology and taxonomic classification.</title>
        <authorList>
            <person name="Goeker M."/>
        </authorList>
    </citation>
    <scope>NUCLEOTIDE SEQUENCE [LARGE SCALE GENOMIC DNA]</scope>
    <source>
        <strain evidence="6 7">DSM 23229</strain>
    </source>
</reference>
<dbReference type="GO" id="GO:0000976">
    <property type="term" value="F:transcription cis-regulatory region binding"/>
    <property type="evidence" value="ECO:0007669"/>
    <property type="project" value="TreeGrafter"/>
</dbReference>
<organism evidence="6 7">
    <name type="scientific">Kushneria sinocarnis</name>
    <dbReference type="NCBI Taxonomy" id="595502"/>
    <lineage>
        <taxon>Bacteria</taxon>
        <taxon>Pseudomonadati</taxon>
        <taxon>Pseudomonadota</taxon>
        <taxon>Gammaproteobacteria</taxon>
        <taxon>Oceanospirillales</taxon>
        <taxon>Halomonadaceae</taxon>
        <taxon>Kushneria</taxon>
    </lineage>
</organism>
<dbReference type="InterPro" id="IPR028082">
    <property type="entry name" value="Peripla_BP_I"/>
</dbReference>
<comment type="caution">
    <text evidence="6">The sequence shown here is derived from an EMBL/GenBank/DDBJ whole genome shotgun (WGS) entry which is preliminary data.</text>
</comment>
<sequence length="341" mass="37282">MSTRSRARLEDVASAAGVSRITVSRAFSAPERVHPDTLEHVLRLADQLGYRPSRHHKKHGGASQRVTLGVVNPNMSNPFFSGLTRAITMIGQQHGFEVVMFDSYESEAQEMTAIERMIQMGVSAVIVSVISSNSNYQPKWRQALAEANIPLILVDREIDTAPYAGVYIDNLDCGYKAGAWMARQQPESVLAISGLPGSRVSIGRTSGIREALGEIPLDVRYADFNMELAYHRMRARLGEGPPPSGVIGLNNQITLGIIRACVEAGLRPLQDILLFSIDEVQHADIFGLPIPCLRHDIDEIAYRTVALARQALEMPQAGGSRVVVRSTLKVPETHAPARGAE</sequence>
<evidence type="ECO:0000259" key="5">
    <source>
        <dbReference type="PROSITE" id="PS50932"/>
    </source>
</evidence>
<gene>
    <name evidence="6" type="ORF">C7446_2747</name>
</gene>
<keyword evidence="4" id="KW-0804">Transcription</keyword>
<dbReference type="InterPro" id="IPR010982">
    <property type="entry name" value="Lambda_DNA-bd_dom_sf"/>
</dbReference>
<evidence type="ECO:0000256" key="1">
    <source>
        <dbReference type="ARBA" id="ARBA00022491"/>
    </source>
</evidence>